<reference evidence="3" key="1">
    <citation type="journal article" date="2017" name="Nat. Commun.">
        <title>The asparagus genome sheds light on the origin and evolution of a young Y chromosome.</title>
        <authorList>
            <person name="Harkess A."/>
            <person name="Zhou J."/>
            <person name="Xu C."/>
            <person name="Bowers J.E."/>
            <person name="Van der Hulst R."/>
            <person name="Ayyampalayam S."/>
            <person name="Mercati F."/>
            <person name="Riccardi P."/>
            <person name="McKain M.R."/>
            <person name="Kakrana A."/>
            <person name="Tang H."/>
            <person name="Ray J."/>
            <person name="Groenendijk J."/>
            <person name="Arikit S."/>
            <person name="Mathioni S.M."/>
            <person name="Nakano M."/>
            <person name="Shan H."/>
            <person name="Telgmann-Rauber A."/>
            <person name="Kanno A."/>
            <person name="Yue Z."/>
            <person name="Chen H."/>
            <person name="Li W."/>
            <person name="Chen Y."/>
            <person name="Xu X."/>
            <person name="Zhang Y."/>
            <person name="Luo S."/>
            <person name="Chen H."/>
            <person name="Gao J."/>
            <person name="Mao Z."/>
            <person name="Pires J.C."/>
            <person name="Luo M."/>
            <person name="Kudrna D."/>
            <person name="Wing R.A."/>
            <person name="Meyers B.C."/>
            <person name="Yi K."/>
            <person name="Kong H."/>
            <person name="Lavrijsen P."/>
            <person name="Sunseri F."/>
            <person name="Falavigna A."/>
            <person name="Ye Y."/>
            <person name="Leebens-Mack J.H."/>
            <person name="Chen G."/>
        </authorList>
    </citation>
    <scope>NUCLEOTIDE SEQUENCE [LARGE SCALE GENOMIC DNA]</scope>
    <source>
        <strain evidence="3">cv. DH0086</strain>
    </source>
</reference>
<organism evidence="2 3">
    <name type="scientific">Asparagus officinalis</name>
    <name type="common">Garden asparagus</name>
    <dbReference type="NCBI Taxonomy" id="4686"/>
    <lineage>
        <taxon>Eukaryota</taxon>
        <taxon>Viridiplantae</taxon>
        <taxon>Streptophyta</taxon>
        <taxon>Embryophyta</taxon>
        <taxon>Tracheophyta</taxon>
        <taxon>Spermatophyta</taxon>
        <taxon>Magnoliopsida</taxon>
        <taxon>Liliopsida</taxon>
        <taxon>Asparagales</taxon>
        <taxon>Asparagaceae</taxon>
        <taxon>Asparagoideae</taxon>
        <taxon>Asparagus</taxon>
    </lineage>
</organism>
<evidence type="ECO:0000256" key="1">
    <source>
        <dbReference type="SAM" id="MobiDB-lite"/>
    </source>
</evidence>
<dbReference type="Gramene" id="ONK68432">
    <property type="protein sequence ID" value="ONK68432"/>
    <property type="gene ID" value="A4U43_C05F11440"/>
</dbReference>
<name>A0A5P1EQZ0_ASPOF</name>
<sequence length="119" mass="12673">MPVSSDWRQRRPALVCLDVADGRRRWGGDEWDQRGATLCRGEEAKVHGGRRGRNKLVPPSHARVGGGIITSSSSSSSDSHSVIDSSPDGGKLEFSASGSIVHGVVDGWILRQLEVSAPA</sequence>
<proteinExistence type="predicted"/>
<dbReference type="EMBL" id="CM007385">
    <property type="protein sequence ID" value="ONK68432.1"/>
    <property type="molecule type" value="Genomic_DNA"/>
</dbReference>
<keyword evidence="3" id="KW-1185">Reference proteome</keyword>
<feature type="compositionally biased region" description="Low complexity" evidence="1">
    <location>
        <begin position="71"/>
        <end position="88"/>
    </location>
</feature>
<protein>
    <submittedName>
        <fullName evidence="2">Uncharacterized protein</fullName>
    </submittedName>
</protein>
<dbReference type="AlphaFoldDB" id="A0A5P1EQZ0"/>
<dbReference type="Proteomes" id="UP000243459">
    <property type="component" value="Chromosome 5"/>
</dbReference>
<feature type="region of interest" description="Disordered" evidence="1">
    <location>
        <begin position="44"/>
        <end position="89"/>
    </location>
</feature>
<accession>A0A5P1EQZ0</accession>
<evidence type="ECO:0000313" key="3">
    <source>
        <dbReference type="Proteomes" id="UP000243459"/>
    </source>
</evidence>
<evidence type="ECO:0000313" key="2">
    <source>
        <dbReference type="EMBL" id="ONK68432.1"/>
    </source>
</evidence>
<gene>
    <name evidence="2" type="ORF">A4U43_C05F11440</name>
</gene>